<dbReference type="PANTHER" id="PTHR42755:SF1">
    <property type="entry name" value="3-DEOXY-D-MANNO-OCTULOSONIC ACID TRANSFERASE, MITOCHONDRIAL-RELATED"/>
    <property type="match status" value="1"/>
</dbReference>
<evidence type="ECO:0000313" key="9">
    <source>
        <dbReference type="EMBL" id="NMQ26917.1"/>
    </source>
</evidence>
<dbReference type="InterPro" id="IPR007507">
    <property type="entry name" value="Glycos_transf_N"/>
</dbReference>
<keyword evidence="4 7" id="KW-0808">Transferase</keyword>
<keyword evidence="7" id="KW-0812">Transmembrane</keyword>
<reference evidence="9 10" key="1">
    <citation type="submission" date="2019-03" db="EMBL/GenBank/DDBJ databases">
        <title>Metabolic reconstructions from genomes of highly enriched 'Candidatus Accumulibacter' and 'Candidatus Competibacter' bioreactor populations.</title>
        <authorList>
            <person name="Annavajhala M.K."/>
            <person name="Welles L."/>
            <person name="Abbas B."/>
            <person name="Sorokin D."/>
            <person name="Park H."/>
            <person name="Van Loosdrecht M."/>
            <person name="Chandran K."/>
        </authorList>
    </citation>
    <scope>NUCLEOTIDE SEQUENCE [LARGE SCALE GENOMIC DNA]</scope>
    <source>
        <strain evidence="9 10">SBR_S</strain>
    </source>
</reference>
<evidence type="ECO:0000259" key="8">
    <source>
        <dbReference type="Pfam" id="PF04413"/>
    </source>
</evidence>
<evidence type="ECO:0000313" key="10">
    <source>
        <dbReference type="Proteomes" id="UP000749010"/>
    </source>
</evidence>
<dbReference type="Pfam" id="PF04413">
    <property type="entry name" value="Glycos_transf_N"/>
    <property type="match status" value="1"/>
</dbReference>
<name>A0ABX1TVU2_9PROT</name>
<evidence type="ECO:0000256" key="3">
    <source>
        <dbReference type="ARBA" id="ARBA00019077"/>
    </source>
</evidence>
<dbReference type="GO" id="GO:0016740">
    <property type="term" value="F:transferase activity"/>
    <property type="evidence" value="ECO:0007669"/>
    <property type="project" value="UniProtKB-KW"/>
</dbReference>
<evidence type="ECO:0000256" key="2">
    <source>
        <dbReference type="ARBA" id="ARBA00012621"/>
    </source>
</evidence>
<dbReference type="Gene3D" id="3.40.50.2000">
    <property type="entry name" value="Glycogen Phosphorylase B"/>
    <property type="match status" value="1"/>
</dbReference>
<protein>
    <recommendedName>
        <fullName evidence="3 7">3-deoxy-D-manno-octulosonic acid transferase</fullName>
        <shortName evidence="7">Kdo transferase</shortName>
        <ecNumber evidence="2 7">2.4.99.12</ecNumber>
    </recommendedName>
    <alternativeName>
        <fullName evidence="5 7">Lipid IV(A) 3-deoxy-D-manno-octulosonic acid transferase</fullName>
    </alternativeName>
</protein>
<keyword evidence="10" id="KW-1185">Reference proteome</keyword>
<proteinExistence type="inferred from homology"/>
<dbReference type="RefSeq" id="WP_169065366.1">
    <property type="nucleotide sequence ID" value="NZ_SPMY01000010.1"/>
</dbReference>
<evidence type="ECO:0000256" key="5">
    <source>
        <dbReference type="ARBA" id="ARBA00031445"/>
    </source>
</evidence>
<dbReference type="EC" id="2.4.99.12" evidence="2 7"/>
<dbReference type="EMBL" id="SPMY01000010">
    <property type="protein sequence ID" value="NMQ26917.1"/>
    <property type="molecule type" value="Genomic_DNA"/>
</dbReference>
<keyword evidence="7" id="KW-1133">Transmembrane helix</keyword>
<comment type="subcellular location">
    <subcellularLocation>
        <location evidence="7">Cell membrane</location>
    </subcellularLocation>
</comment>
<comment type="function">
    <text evidence="7">Involved in lipopolysaccharide (LPS) biosynthesis. Catalyzes the transfer of 3-deoxy-D-manno-octulosonate (Kdo) residue(s) from CMP-Kdo to lipid IV(A), the tetraacyldisaccharide-1,4'-bisphosphate precursor of lipid A.</text>
</comment>
<evidence type="ECO:0000256" key="4">
    <source>
        <dbReference type="ARBA" id="ARBA00022679"/>
    </source>
</evidence>
<comment type="catalytic activity">
    <reaction evidence="6 7">
        <text>lipid IVA (E. coli) + CMP-3-deoxy-beta-D-manno-octulosonate = alpha-Kdo-(2-&gt;6)-lipid IVA (E. coli) + CMP + H(+)</text>
        <dbReference type="Rhea" id="RHEA:28066"/>
        <dbReference type="ChEBI" id="CHEBI:15378"/>
        <dbReference type="ChEBI" id="CHEBI:58603"/>
        <dbReference type="ChEBI" id="CHEBI:60364"/>
        <dbReference type="ChEBI" id="CHEBI:60377"/>
        <dbReference type="ChEBI" id="CHEBI:85987"/>
        <dbReference type="EC" id="2.4.99.12"/>
    </reaction>
</comment>
<dbReference type="Gene3D" id="3.40.50.11720">
    <property type="entry name" value="3-Deoxy-D-manno-octulosonic-acid transferase, N-terminal domain"/>
    <property type="match status" value="1"/>
</dbReference>
<comment type="similarity">
    <text evidence="7">Belongs to the glycosyltransferase group 1 family.</text>
</comment>
<feature type="domain" description="3-deoxy-D-manno-octulosonic-acid transferase N-terminal" evidence="8">
    <location>
        <begin position="37"/>
        <end position="218"/>
    </location>
</feature>
<dbReference type="NCBIfam" id="NF004386">
    <property type="entry name" value="PRK05749.1-2"/>
    <property type="match status" value="1"/>
</dbReference>
<comment type="caution">
    <text evidence="9">The sequence shown here is derived from an EMBL/GenBank/DDBJ whole genome shotgun (WGS) entry which is preliminary data.</text>
</comment>
<evidence type="ECO:0000256" key="6">
    <source>
        <dbReference type="ARBA" id="ARBA00049183"/>
    </source>
</evidence>
<organism evidence="9 10">
    <name type="scientific">Candidatus Accumulibacter phosphatis</name>
    <dbReference type="NCBI Taxonomy" id="327160"/>
    <lineage>
        <taxon>Bacteria</taxon>
        <taxon>Pseudomonadati</taxon>
        <taxon>Pseudomonadota</taxon>
        <taxon>Betaproteobacteria</taxon>
        <taxon>Candidatus Accumulibacter</taxon>
    </lineage>
</organism>
<dbReference type="InterPro" id="IPR039901">
    <property type="entry name" value="Kdotransferase"/>
</dbReference>
<sequence>MARLALLAYSLLFYLAMPLVWLRLLWRGRRQPAYRQHFGERHALYRQALRCGQRPLIWLHAVSVGETRAAVPLIDALLEAYPDHDLLLTHMTPTGRETGGELLAARPERLTQAYLPYDLPDACGRFLDHFQPRIGLLMETELWPNLIAAARRRQLPLALINGRLSARSLGGYMRLRTLIRPALASLSAVAAQTTADAERLQQLGARQPTVCGNLKFDVTPAADKLQLGADWRQAIGPRPVCLLASSREGEEALLLDALATVAVADLLLVLVPRHPQRFAEVAALLASRGLSFCRRSSAELPGSETQVWLGDSMGEMAAYYALADLVVMGGSLLPFGGQNLIEAAACGCPLLLGPHTFNFAQASADAIACGAGRRVPDARQAALAAHALFAQPADLLVMRAAATAFSQAHRGATARTVALIEGLNVKVAQATHETPVSPCGRRVRGRGER</sequence>
<keyword evidence="7" id="KW-0448">Lipopolysaccharide biosynthesis</keyword>
<keyword evidence="7" id="KW-0472">Membrane</keyword>
<evidence type="ECO:0000256" key="1">
    <source>
        <dbReference type="ARBA" id="ARBA00004713"/>
    </source>
</evidence>
<dbReference type="Proteomes" id="UP000749010">
    <property type="component" value="Unassembled WGS sequence"/>
</dbReference>
<accession>A0ABX1TVU2</accession>
<comment type="pathway">
    <text evidence="1 7">Bacterial outer membrane biogenesis; LPS core biosynthesis.</text>
</comment>
<dbReference type="PANTHER" id="PTHR42755">
    <property type="entry name" value="3-DEOXY-MANNO-OCTULOSONATE CYTIDYLYLTRANSFERASE"/>
    <property type="match status" value="1"/>
</dbReference>
<dbReference type="SUPFAM" id="SSF53756">
    <property type="entry name" value="UDP-Glycosyltransferase/glycogen phosphorylase"/>
    <property type="match status" value="1"/>
</dbReference>
<gene>
    <name evidence="9" type="ORF">E4Q23_03605</name>
</gene>
<evidence type="ECO:0000256" key="7">
    <source>
        <dbReference type="RuleBase" id="RU365103"/>
    </source>
</evidence>
<dbReference type="InterPro" id="IPR038107">
    <property type="entry name" value="Glycos_transf_N_sf"/>
</dbReference>
<feature type="transmembrane region" description="Helical" evidence="7">
    <location>
        <begin position="6"/>
        <end position="26"/>
    </location>
</feature>
<keyword evidence="7" id="KW-1003">Cell membrane</keyword>